<evidence type="ECO:0000256" key="4">
    <source>
        <dbReference type="ARBA" id="ARBA00022517"/>
    </source>
</evidence>
<evidence type="ECO:0000256" key="8">
    <source>
        <dbReference type="ARBA" id="ARBA00023242"/>
    </source>
</evidence>
<evidence type="ECO:0000256" key="5">
    <source>
        <dbReference type="ARBA" id="ARBA00022552"/>
    </source>
</evidence>
<dbReference type="Gene3D" id="2.40.10.230">
    <property type="entry name" value="Probable tRNA pseudouridine synthase domain"/>
    <property type="match status" value="1"/>
</dbReference>
<evidence type="ECO:0000256" key="1">
    <source>
        <dbReference type="ARBA" id="ARBA00004123"/>
    </source>
</evidence>
<dbReference type="STRING" id="610380.E2BK94"/>
<feature type="region of interest" description="Disordered" evidence="9">
    <location>
        <begin position="131"/>
        <end position="242"/>
    </location>
</feature>
<gene>
    <name evidence="10" type="ORF">EAI_00445</name>
</gene>
<dbReference type="GO" id="GO:0005634">
    <property type="term" value="C:nucleus"/>
    <property type="evidence" value="ECO:0007669"/>
    <property type="project" value="UniProtKB-SubCell"/>
</dbReference>
<keyword evidence="10" id="KW-0687">Ribonucleoprotein</keyword>
<dbReference type="OrthoDB" id="21550at2759"/>
<keyword evidence="11" id="KW-1185">Reference proteome</keyword>
<feature type="compositionally biased region" description="Pro residues" evidence="9">
    <location>
        <begin position="360"/>
        <end position="373"/>
    </location>
</feature>
<name>E2BK94_HARSA</name>
<reference evidence="10 11" key="1">
    <citation type="journal article" date="2010" name="Science">
        <title>Genomic comparison of the ants Camponotus floridanus and Harpegnathos saltator.</title>
        <authorList>
            <person name="Bonasio R."/>
            <person name="Zhang G."/>
            <person name="Ye C."/>
            <person name="Mutti N.S."/>
            <person name="Fang X."/>
            <person name="Qin N."/>
            <person name="Donahue G."/>
            <person name="Yang P."/>
            <person name="Li Q."/>
            <person name="Li C."/>
            <person name="Zhang P."/>
            <person name="Huang Z."/>
            <person name="Berger S.L."/>
            <person name="Reinberg D."/>
            <person name="Wang J."/>
            <person name="Liebig J."/>
        </authorList>
    </citation>
    <scope>NUCLEOTIDE SEQUENCE [LARGE SCALE GENOMIC DNA]</scope>
    <source>
        <strain evidence="10 11">R22 G/1</strain>
    </source>
</reference>
<keyword evidence="6" id="KW-0597">Phosphoprotein</keyword>
<dbReference type="Pfam" id="PF04410">
    <property type="entry name" value="Gar1"/>
    <property type="match status" value="1"/>
</dbReference>
<dbReference type="GO" id="GO:0001522">
    <property type="term" value="P:pseudouridine synthesis"/>
    <property type="evidence" value="ECO:0007669"/>
    <property type="project" value="InterPro"/>
</dbReference>
<evidence type="ECO:0000256" key="2">
    <source>
        <dbReference type="ARBA" id="ARBA00009801"/>
    </source>
</evidence>
<comment type="subcellular location">
    <subcellularLocation>
        <location evidence="1">Nucleus</location>
    </subcellularLocation>
</comment>
<keyword evidence="8" id="KW-0539">Nucleus</keyword>
<comment type="similarity">
    <text evidence="2">Belongs to the NAF1 family.</text>
</comment>
<protein>
    <recommendedName>
        <fullName evidence="3">H/ACA ribonucleoprotein complex non-core subunit NAF1</fullName>
    </recommendedName>
</protein>
<dbReference type="GO" id="GO:0005732">
    <property type="term" value="C:sno(s)RNA-containing ribonucleoprotein complex"/>
    <property type="evidence" value="ECO:0007669"/>
    <property type="project" value="InterPro"/>
</dbReference>
<dbReference type="GO" id="GO:0000493">
    <property type="term" value="P:box H/ACA snoRNP assembly"/>
    <property type="evidence" value="ECO:0007669"/>
    <property type="project" value="InterPro"/>
</dbReference>
<dbReference type="OMA" id="PEHELDY"/>
<dbReference type="Proteomes" id="UP000008237">
    <property type="component" value="Unassembled WGS sequence"/>
</dbReference>
<dbReference type="SUPFAM" id="SSF50447">
    <property type="entry name" value="Translation proteins"/>
    <property type="match status" value="1"/>
</dbReference>
<dbReference type="GO" id="GO:0006364">
    <property type="term" value="P:rRNA processing"/>
    <property type="evidence" value="ECO:0007669"/>
    <property type="project" value="UniProtKB-KW"/>
</dbReference>
<dbReference type="GO" id="GO:0003723">
    <property type="term" value="F:RNA binding"/>
    <property type="evidence" value="ECO:0007669"/>
    <property type="project" value="UniProtKB-KW"/>
</dbReference>
<dbReference type="InterPro" id="IPR038664">
    <property type="entry name" value="Gar1/Naf1_Cbf5-bd_sf"/>
</dbReference>
<evidence type="ECO:0000313" key="10">
    <source>
        <dbReference type="EMBL" id="EFN83891.1"/>
    </source>
</evidence>
<dbReference type="AlphaFoldDB" id="E2BK94"/>
<proteinExistence type="inferred from homology"/>
<evidence type="ECO:0000256" key="3">
    <source>
        <dbReference type="ARBA" id="ARBA00021438"/>
    </source>
</evidence>
<dbReference type="InterPro" id="IPR009000">
    <property type="entry name" value="Transl_B-barrel_sf"/>
</dbReference>
<feature type="compositionally biased region" description="Basic and acidic residues" evidence="9">
    <location>
        <begin position="139"/>
        <end position="159"/>
    </location>
</feature>
<keyword evidence="7" id="KW-0694">RNA-binding</keyword>
<keyword evidence="5" id="KW-0698">rRNA processing</keyword>
<evidence type="ECO:0000313" key="11">
    <source>
        <dbReference type="Proteomes" id="UP000008237"/>
    </source>
</evidence>
<accession>E2BK94</accession>
<evidence type="ECO:0000256" key="6">
    <source>
        <dbReference type="ARBA" id="ARBA00022553"/>
    </source>
</evidence>
<dbReference type="PANTHER" id="PTHR31633">
    <property type="entry name" value="H/ACA RIBONUCLEOPROTEIN COMPLEX NON-CORE SUBUNIT NAF1"/>
    <property type="match status" value="1"/>
</dbReference>
<dbReference type="InterPro" id="IPR007504">
    <property type="entry name" value="H/ACA_rnp_Gar1/Naf1"/>
</dbReference>
<dbReference type="EMBL" id="GL448770">
    <property type="protein sequence ID" value="EFN83891.1"/>
    <property type="molecule type" value="Genomic_DNA"/>
</dbReference>
<dbReference type="PANTHER" id="PTHR31633:SF1">
    <property type="entry name" value="H_ACA RIBONUCLEOPROTEIN COMPLEX NON-CORE SUBUNIT NAF1"/>
    <property type="match status" value="1"/>
</dbReference>
<organism evidence="11">
    <name type="scientific">Harpegnathos saltator</name>
    <name type="common">Jerdon's jumping ant</name>
    <dbReference type="NCBI Taxonomy" id="610380"/>
    <lineage>
        <taxon>Eukaryota</taxon>
        <taxon>Metazoa</taxon>
        <taxon>Ecdysozoa</taxon>
        <taxon>Arthropoda</taxon>
        <taxon>Hexapoda</taxon>
        <taxon>Insecta</taxon>
        <taxon>Pterygota</taxon>
        <taxon>Neoptera</taxon>
        <taxon>Endopterygota</taxon>
        <taxon>Hymenoptera</taxon>
        <taxon>Apocrita</taxon>
        <taxon>Aculeata</taxon>
        <taxon>Formicoidea</taxon>
        <taxon>Formicidae</taxon>
        <taxon>Ponerinae</taxon>
        <taxon>Ponerini</taxon>
        <taxon>Harpegnathos</taxon>
    </lineage>
</organism>
<evidence type="ECO:0000256" key="7">
    <source>
        <dbReference type="ARBA" id="ARBA00022884"/>
    </source>
</evidence>
<feature type="compositionally biased region" description="Low complexity" evidence="9">
    <location>
        <begin position="182"/>
        <end position="196"/>
    </location>
</feature>
<dbReference type="InParanoid" id="E2BK94"/>
<feature type="region of interest" description="Disordered" evidence="9">
    <location>
        <begin position="357"/>
        <end position="380"/>
    </location>
</feature>
<evidence type="ECO:0000256" key="9">
    <source>
        <dbReference type="SAM" id="MobiDB-lite"/>
    </source>
</evidence>
<feature type="compositionally biased region" description="Polar residues" evidence="9">
    <location>
        <begin position="166"/>
        <end position="175"/>
    </location>
</feature>
<dbReference type="InterPro" id="IPR040309">
    <property type="entry name" value="Naf1"/>
</dbReference>
<feature type="compositionally biased region" description="Polar residues" evidence="9">
    <location>
        <begin position="202"/>
        <end position="213"/>
    </location>
</feature>
<keyword evidence="4" id="KW-0690">Ribosome biogenesis</keyword>
<sequence>MNTLKPVQIQSELNGLPPVEDLKISVSEVTCDLFGEIIGIVEELVIIKPRAEKPALREETVLFIEQGQKTLGKIFDIFGPVKEPHYTIRFNNVEHIQERQITVGTPVYYCPDSCYTFFVFLSELTKIKGSDANCDGGSDGDHPDFSDDEEEKRYYEKLNRQRRNPARSSGDGTQKSSKRMCTLNSTPTLTNSTANTVGSRAPTLSTSSSNSTGCRPRNARDGNYQFQGHSEYGHRPTWRNSGQLNRANQFNVYRPFYGNPRNACFTYDMSPLHRARYPTPPFNVPPSSQYSNSDDSDYRNQYYPAADMNTQYDYVSRYPNPSFADQTSWNPLFYNSNYPMAFVHSSAQYTHTFWPSASLPLPPPPPPPPPPSPMGSTNNQ</sequence>